<comment type="caution">
    <text evidence="1">The sequence shown here is derived from an EMBL/GenBank/DDBJ whole genome shotgun (WGS) entry which is preliminary data.</text>
</comment>
<evidence type="ECO:0000313" key="1">
    <source>
        <dbReference type="EMBL" id="MFC0676066.1"/>
    </source>
</evidence>
<protein>
    <recommendedName>
        <fullName evidence="3">Lantibiotic dehydratase N-terminal domain-containing protein</fullName>
    </recommendedName>
</protein>
<accession>A0ABV6RH37</accession>
<dbReference type="EMBL" id="JBHLSV010000038">
    <property type="protein sequence ID" value="MFC0676066.1"/>
    <property type="molecule type" value="Genomic_DNA"/>
</dbReference>
<name>A0ABV6RH37_9MICO</name>
<evidence type="ECO:0008006" key="3">
    <source>
        <dbReference type="Google" id="ProtNLM"/>
    </source>
</evidence>
<keyword evidence="2" id="KW-1185">Reference proteome</keyword>
<reference evidence="1 2" key="1">
    <citation type="submission" date="2024-09" db="EMBL/GenBank/DDBJ databases">
        <authorList>
            <person name="Sun Q."/>
            <person name="Mori K."/>
        </authorList>
    </citation>
    <scope>NUCLEOTIDE SEQUENCE [LARGE SCALE GENOMIC DNA]</scope>
    <source>
        <strain evidence="1 2">CICC 10874</strain>
    </source>
</reference>
<evidence type="ECO:0000313" key="2">
    <source>
        <dbReference type="Proteomes" id="UP001589793"/>
    </source>
</evidence>
<dbReference type="Proteomes" id="UP001589793">
    <property type="component" value="Unassembled WGS sequence"/>
</dbReference>
<sequence length="374" mass="40126">MGSPHRLPRRDVAPRSLRRREHWLSLGVSSRRLASDEFLHVFAGWYTPATAPASFTTLCRLLQQEILPGSVIGFSSAAVLLGIPLPRQLDGGVGLLGSAASSIDGQRLLPSLLGPEDVDDAFSDLEGFRVGSIPPIHALRRPGSGGGGGPGYRIHRGIIGDTARVGDVEVSHPCEVLLQLARCLPLWDLVAAIDGAIGPNATCCGVALADVLAFADTARGRPGSAALRRAAGLAREHVESPGESATRLLVTAAGFEEPVPNLPVAVPGRSAPRRVDGGWRAVKVGFEYDGSWRRRSREAWLDDQERAAELAAVGWDLQRLTSRQLPDPLSFLLRLRSALLVRGADAPTEQQIRSAVREVLRSRPAMRYLPADEC</sequence>
<organism evidence="1 2">
    <name type="scientific">Brachybacterium hainanense</name>
    <dbReference type="NCBI Taxonomy" id="1541174"/>
    <lineage>
        <taxon>Bacteria</taxon>
        <taxon>Bacillati</taxon>
        <taxon>Actinomycetota</taxon>
        <taxon>Actinomycetes</taxon>
        <taxon>Micrococcales</taxon>
        <taxon>Dermabacteraceae</taxon>
        <taxon>Brachybacterium</taxon>
    </lineage>
</organism>
<dbReference type="RefSeq" id="WP_376983110.1">
    <property type="nucleotide sequence ID" value="NZ_JBHLSV010000038.1"/>
</dbReference>
<gene>
    <name evidence="1" type="ORF">ACFFF6_19115</name>
</gene>
<proteinExistence type="predicted"/>